<dbReference type="PANTHER" id="PTHR43272:SF107">
    <property type="entry name" value="LONG-CHAIN-FATTY-ACID--COA LIGASE 5"/>
    <property type="match status" value="1"/>
</dbReference>
<evidence type="ECO:0000256" key="3">
    <source>
        <dbReference type="ARBA" id="ARBA00026121"/>
    </source>
</evidence>
<dbReference type="InterPro" id="IPR042099">
    <property type="entry name" value="ANL_N_sf"/>
</dbReference>
<evidence type="ECO:0000256" key="1">
    <source>
        <dbReference type="ARBA" id="ARBA00022598"/>
    </source>
</evidence>
<keyword evidence="5" id="KW-1185">Reference proteome</keyword>
<dbReference type="WBParaSite" id="nRc.2.0.1.t38541-RA">
    <property type="protein sequence ID" value="nRc.2.0.1.t38541-RA"/>
    <property type="gene ID" value="nRc.2.0.1.g38541"/>
</dbReference>
<dbReference type="GO" id="GO:0005783">
    <property type="term" value="C:endoplasmic reticulum"/>
    <property type="evidence" value="ECO:0007669"/>
    <property type="project" value="TreeGrafter"/>
</dbReference>
<evidence type="ECO:0000313" key="5">
    <source>
        <dbReference type="Proteomes" id="UP000887565"/>
    </source>
</evidence>
<dbReference type="SUPFAM" id="SSF56801">
    <property type="entry name" value="Acetyl-CoA synthetase-like"/>
    <property type="match status" value="1"/>
</dbReference>
<dbReference type="GO" id="GO:0016020">
    <property type="term" value="C:membrane"/>
    <property type="evidence" value="ECO:0007669"/>
    <property type="project" value="TreeGrafter"/>
</dbReference>
<feature type="domain" description="AMP-dependent synthetase/ligase" evidence="4">
    <location>
        <begin position="120"/>
        <end position="279"/>
    </location>
</feature>
<organism evidence="5 6">
    <name type="scientific">Romanomermis culicivorax</name>
    <name type="common">Nematode worm</name>
    <dbReference type="NCBI Taxonomy" id="13658"/>
    <lineage>
        <taxon>Eukaryota</taxon>
        <taxon>Metazoa</taxon>
        <taxon>Ecdysozoa</taxon>
        <taxon>Nematoda</taxon>
        <taxon>Enoplea</taxon>
        <taxon>Dorylaimia</taxon>
        <taxon>Mermithida</taxon>
        <taxon>Mermithoidea</taxon>
        <taxon>Mermithidae</taxon>
        <taxon>Romanomermis</taxon>
    </lineage>
</organism>
<sequence>MSPSRADTMTKFKTSMCFYEGFHAWLRPTQKSWTSSLENAPIGQKKENYTCLDNCKARKEDVLKVVSPPMPDLINLMKRKVVDVDEVQEFTAGLSVIVIDTLEKLELLLKLRTEFESLKLIVLMDDIIHLRPALKVEAEAVNFTLKTMKEIIMMGENNKQAIALTPPNASNFATISYTSGTGGTARGVLLSHANYAASISTISGHKYLLFTTDDVLFSFLPAAHSFERMMEAMILASGGAIGFFQGNVLQLGDDLFHLRPTVVPCVPSLLNRIHNNAMTRINKNKLTQWLFQKGLASKKQLLEK</sequence>
<accession>A0A915KJF0</accession>
<reference evidence="6" key="1">
    <citation type="submission" date="2022-11" db="UniProtKB">
        <authorList>
            <consortium name="WormBaseParasite"/>
        </authorList>
    </citation>
    <scope>IDENTIFICATION</scope>
</reference>
<dbReference type="PANTHER" id="PTHR43272">
    <property type="entry name" value="LONG-CHAIN-FATTY-ACID--COA LIGASE"/>
    <property type="match status" value="1"/>
</dbReference>
<dbReference type="AlphaFoldDB" id="A0A915KJF0"/>
<keyword evidence="2" id="KW-0443">Lipid metabolism</keyword>
<keyword evidence="2" id="KW-0276">Fatty acid metabolism</keyword>
<protein>
    <recommendedName>
        <fullName evidence="3">long-chain-fatty-acid--CoA ligase</fullName>
        <ecNumber evidence="3">6.2.1.3</ecNumber>
    </recommendedName>
</protein>
<evidence type="ECO:0000313" key="6">
    <source>
        <dbReference type="WBParaSite" id="nRc.2.0.1.t38541-RA"/>
    </source>
</evidence>
<evidence type="ECO:0000256" key="2">
    <source>
        <dbReference type="ARBA" id="ARBA00022832"/>
    </source>
</evidence>
<dbReference type="Proteomes" id="UP000887565">
    <property type="component" value="Unplaced"/>
</dbReference>
<name>A0A915KJF0_ROMCU</name>
<proteinExistence type="predicted"/>
<dbReference type="Gene3D" id="3.40.50.12780">
    <property type="entry name" value="N-terminal domain of ligase-like"/>
    <property type="match status" value="1"/>
</dbReference>
<evidence type="ECO:0000259" key="4">
    <source>
        <dbReference type="Pfam" id="PF00501"/>
    </source>
</evidence>
<dbReference type="InterPro" id="IPR000873">
    <property type="entry name" value="AMP-dep_synth/lig_dom"/>
</dbReference>
<dbReference type="GO" id="GO:0004467">
    <property type="term" value="F:long-chain fatty acid-CoA ligase activity"/>
    <property type="evidence" value="ECO:0007669"/>
    <property type="project" value="UniProtKB-EC"/>
</dbReference>
<dbReference type="Pfam" id="PF00501">
    <property type="entry name" value="AMP-binding"/>
    <property type="match status" value="1"/>
</dbReference>
<keyword evidence="1" id="KW-0436">Ligase</keyword>
<dbReference type="EC" id="6.2.1.3" evidence="3"/>